<reference evidence="3" key="1">
    <citation type="journal article" date="2015" name="Nat. Genet.">
        <title>The genome and transcriptome of the zoonotic hookworm Ancylostoma ceylanicum identify infection-specific gene families.</title>
        <authorList>
            <person name="Schwarz E.M."/>
            <person name="Hu Y."/>
            <person name="Antoshechkin I."/>
            <person name="Miller M.M."/>
            <person name="Sternberg P.W."/>
            <person name="Aroian R.V."/>
        </authorList>
    </citation>
    <scope>NUCLEOTIDE SEQUENCE</scope>
    <source>
        <strain evidence="3">HY135</strain>
    </source>
</reference>
<accession>A0A016UWM9</accession>
<comment type="caution">
    <text evidence="2">The sequence shown here is derived from an EMBL/GenBank/DDBJ whole genome shotgun (WGS) entry which is preliminary data.</text>
</comment>
<evidence type="ECO:0000313" key="2">
    <source>
        <dbReference type="EMBL" id="EYC19162.1"/>
    </source>
</evidence>
<dbReference type="AlphaFoldDB" id="A0A016UWM9"/>
<keyword evidence="3" id="KW-1185">Reference proteome</keyword>
<evidence type="ECO:0008006" key="4">
    <source>
        <dbReference type="Google" id="ProtNLM"/>
    </source>
</evidence>
<feature type="region of interest" description="Disordered" evidence="1">
    <location>
        <begin position="193"/>
        <end position="223"/>
    </location>
</feature>
<dbReference type="EMBL" id="JARK01001361">
    <property type="protein sequence ID" value="EYC19162.1"/>
    <property type="molecule type" value="Genomic_DNA"/>
</dbReference>
<protein>
    <recommendedName>
        <fullName evidence="4">Chromo domain-containing protein</fullName>
    </recommendedName>
</protein>
<dbReference type="STRING" id="53326.A0A016UWM9"/>
<dbReference type="SUPFAM" id="SSF54160">
    <property type="entry name" value="Chromo domain-like"/>
    <property type="match status" value="1"/>
</dbReference>
<dbReference type="InterPro" id="IPR016197">
    <property type="entry name" value="Chromo-like_dom_sf"/>
</dbReference>
<gene>
    <name evidence="2" type="primary">Acey_s0025.g1208</name>
    <name evidence="2" type="ORF">Y032_0025g1208</name>
</gene>
<sequence length="311" mass="35562">MNTGYPKFSNLLCLSFPRDSLPKADLDSNLGKLPGIPCIDSDQTRRSRKKGTISNESPLCSPHLLRSPARLESSSCRSPETVPSFPVFQRFALFHACLRRLRRAPGAPFLLRLSKKILRDVKNTNIRIRILHNTIRLTTLSVPFQSSIPHGLVWNLALVICPVLSNLPYFDSCLKNLPRVDWTHSIVRVEMEEDSADTKRKSKRTSMVKAAKKKKSSTPKRKNREQEYEVEAIISHTVVDGVVVYQVTWVGYPGEVTDLLEEDLRHEIRSSPCTFCVTASQNSSRIQRFIWFRVSLNVEFWDLGQECNYPY</sequence>
<proteinExistence type="predicted"/>
<evidence type="ECO:0000313" key="3">
    <source>
        <dbReference type="Proteomes" id="UP000024635"/>
    </source>
</evidence>
<name>A0A016UWM9_9BILA</name>
<organism evidence="2 3">
    <name type="scientific">Ancylostoma ceylanicum</name>
    <dbReference type="NCBI Taxonomy" id="53326"/>
    <lineage>
        <taxon>Eukaryota</taxon>
        <taxon>Metazoa</taxon>
        <taxon>Ecdysozoa</taxon>
        <taxon>Nematoda</taxon>
        <taxon>Chromadorea</taxon>
        <taxon>Rhabditida</taxon>
        <taxon>Rhabditina</taxon>
        <taxon>Rhabditomorpha</taxon>
        <taxon>Strongyloidea</taxon>
        <taxon>Ancylostomatidae</taxon>
        <taxon>Ancylostomatinae</taxon>
        <taxon>Ancylostoma</taxon>
    </lineage>
</organism>
<feature type="compositionally biased region" description="Basic residues" evidence="1">
    <location>
        <begin position="200"/>
        <end position="223"/>
    </location>
</feature>
<dbReference type="Proteomes" id="UP000024635">
    <property type="component" value="Unassembled WGS sequence"/>
</dbReference>
<evidence type="ECO:0000256" key="1">
    <source>
        <dbReference type="SAM" id="MobiDB-lite"/>
    </source>
</evidence>
<dbReference type="Gene3D" id="2.40.50.40">
    <property type="match status" value="1"/>
</dbReference>
<feature type="region of interest" description="Disordered" evidence="1">
    <location>
        <begin position="37"/>
        <end position="58"/>
    </location>
</feature>